<dbReference type="OrthoDB" id="267323at2759"/>
<dbReference type="EMBL" id="ML004431">
    <property type="protein sequence ID" value="RKP32423.1"/>
    <property type="molecule type" value="Genomic_DNA"/>
</dbReference>
<gene>
    <name evidence="4" type="ORF">METBISCDRAFT_25660</name>
</gene>
<evidence type="ECO:0000256" key="1">
    <source>
        <dbReference type="ARBA" id="ARBA00022741"/>
    </source>
</evidence>
<reference evidence="5" key="1">
    <citation type="journal article" date="2018" name="Nat. Microbiol.">
        <title>Leveraging single-cell genomics to expand the fungal tree of life.</title>
        <authorList>
            <person name="Ahrendt S.R."/>
            <person name="Quandt C.A."/>
            <person name="Ciobanu D."/>
            <person name="Clum A."/>
            <person name="Salamov A."/>
            <person name="Andreopoulos B."/>
            <person name="Cheng J.F."/>
            <person name="Woyke T."/>
            <person name="Pelin A."/>
            <person name="Henrissat B."/>
            <person name="Reynolds N.K."/>
            <person name="Benny G.L."/>
            <person name="Smith M.E."/>
            <person name="James T.Y."/>
            <person name="Grigoriev I.V."/>
        </authorList>
    </citation>
    <scope>NUCLEOTIDE SEQUENCE [LARGE SCALE GENOMIC DNA]</scope>
    <source>
        <strain evidence="5">Baker2002</strain>
    </source>
</reference>
<feature type="domain" description="6-phosphofructo-2-kinase" evidence="3">
    <location>
        <begin position="25"/>
        <end position="245"/>
    </location>
</feature>
<dbReference type="SUPFAM" id="SSF52540">
    <property type="entry name" value="P-loop containing nucleoside triphosphate hydrolases"/>
    <property type="match status" value="1"/>
</dbReference>
<dbReference type="InterPro" id="IPR013079">
    <property type="entry name" value="6Phosfructo_kin"/>
</dbReference>
<evidence type="ECO:0000256" key="2">
    <source>
        <dbReference type="ARBA" id="ARBA00022840"/>
    </source>
</evidence>
<evidence type="ECO:0000313" key="5">
    <source>
        <dbReference type="Proteomes" id="UP000268321"/>
    </source>
</evidence>
<evidence type="ECO:0000313" key="4">
    <source>
        <dbReference type="EMBL" id="RKP32423.1"/>
    </source>
</evidence>
<dbReference type="PANTHER" id="PTHR10606">
    <property type="entry name" value="6-PHOSPHOFRUCTO-2-KINASE/FRUCTOSE-2,6-BISPHOSPHATASE"/>
    <property type="match status" value="1"/>
</dbReference>
<dbReference type="GO" id="GO:0005829">
    <property type="term" value="C:cytosol"/>
    <property type="evidence" value="ECO:0007669"/>
    <property type="project" value="TreeGrafter"/>
</dbReference>
<proteinExistence type="predicted"/>
<dbReference type="GO" id="GO:0005524">
    <property type="term" value="F:ATP binding"/>
    <property type="evidence" value="ECO:0007669"/>
    <property type="project" value="UniProtKB-KW"/>
</dbReference>
<name>A0A4P9ZHI2_9ASCO</name>
<dbReference type="Proteomes" id="UP000268321">
    <property type="component" value="Unassembled WGS sequence"/>
</dbReference>
<dbReference type="PIRSF" id="PIRSF000709">
    <property type="entry name" value="6PFK_2-Ptase"/>
    <property type="match status" value="1"/>
</dbReference>
<dbReference type="Pfam" id="PF01591">
    <property type="entry name" value="6PF2K"/>
    <property type="match status" value="1"/>
</dbReference>
<organism evidence="4 5">
    <name type="scientific">Metschnikowia bicuspidata</name>
    <dbReference type="NCBI Taxonomy" id="27322"/>
    <lineage>
        <taxon>Eukaryota</taxon>
        <taxon>Fungi</taxon>
        <taxon>Dikarya</taxon>
        <taxon>Ascomycota</taxon>
        <taxon>Saccharomycotina</taxon>
        <taxon>Pichiomycetes</taxon>
        <taxon>Metschnikowiaceae</taxon>
        <taxon>Metschnikowia</taxon>
    </lineage>
</organism>
<evidence type="ECO:0000259" key="3">
    <source>
        <dbReference type="Pfam" id="PF01591"/>
    </source>
</evidence>
<dbReference type="AlphaFoldDB" id="A0A4P9ZHI2"/>
<accession>A0A4P9ZHI2</accession>
<keyword evidence="2" id="KW-0067">ATP-binding</keyword>
<dbReference type="Gene3D" id="3.40.50.300">
    <property type="entry name" value="P-loop containing nucleotide triphosphate hydrolases"/>
    <property type="match status" value="1"/>
</dbReference>
<dbReference type="GO" id="GO:0006000">
    <property type="term" value="P:fructose metabolic process"/>
    <property type="evidence" value="ECO:0007669"/>
    <property type="project" value="InterPro"/>
</dbReference>
<dbReference type="InterPro" id="IPR027417">
    <property type="entry name" value="P-loop_NTPase"/>
</dbReference>
<dbReference type="GO" id="GO:0006003">
    <property type="term" value="P:fructose 2,6-bisphosphate metabolic process"/>
    <property type="evidence" value="ECO:0007669"/>
    <property type="project" value="InterPro"/>
</dbReference>
<keyword evidence="5" id="KW-1185">Reference proteome</keyword>
<keyword evidence="1" id="KW-0547">Nucleotide-binding</keyword>
<protein>
    <submittedName>
        <fullName evidence="4">6PF2K-domain-containing protein</fullName>
    </submittedName>
</protein>
<dbReference type="InterPro" id="IPR003094">
    <property type="entry name" value="6Pfruct_kin"/>
</dbReference>
<dbReference type="GO" id="GO:0003873">
    <property type="term" value="F:6-phosphofructo-2-kinase activity"/>
    <property type="evidence" value="ECO:0007669"/>
    <property type="project" value="InterPro"/>
</dbReference>
<dbReference type="PANTHER" id="PTHR10606:SF32">
    <property type="entry name" value="6-PHOSPHOFRUCTO-2-KINASE 1"/>
    <property type="match status" value="1"/>
</dbReference>
<sequence>MIFSRPVENSATETYLDLSHVSELIQKKIQSKTVVLLVGLPASGKSSVSKQLVEFVTKNGYKSLIYNAGNIRRTVIQKFSDAEFFNPDNKEARLQRETFAKMCMDNMLDDFRANRINIGFLDATNTTTKRRRKMVDLVHSAGIDFSNIFILDVSCTSEKLAAYNVTSKAFNVDYLGCDVSQSIRDFKRRSEHYFKVYEPVLEEELESYKDVSYLRIHNGGNQLVIKEAVSGDAASELIVFFVSNYYKAFGERYHAAVDSFLEAAKFV</sequence>